<keyword evidence="2" id="KW-1185">Reference proteome</keyword>
<evidence type="ECO:0000313" key="2">
    <source>
        <dbReference type="Proteomes" id="UP000198788"/>
    </source>
</evidence>
<dbReference type="EMBL" id="FOZV01000006">
    <property type="protein sequence ID" value="SFS80092.1"/>
    <property type="molecule type" value="Genomic_DNA"/>
</dbReference>
<dbReference type="Pfam" id="PF06718">
    <property type="entry name" value="DUF1203"/>
    <property type="match status" value="1"/>
</dbReference>
<dbReference type="Proteomes" id="UP000198788">
    <property type="component" value="Unassembled WGS sequence"/>
</dbReference>
<dbReference type="STRING" id="871741.SAMN05192570_2647"/>
<organism evidence="1 2">
    <name type="scientific">Brevundimonas viscosa</name>
    <dbReference type="NCBI Taxonomy" id="871741"/>
    <lineage>
        <taxon>Bacteria</taxon>
        <taxon>Pseudomonadati</taxon>
        <taxon>Pseudomonadota</taxon>
        <taxon>Alphaproteobacteria</taxon>
        <taxon>Caulobacterales</taxon>
        <taxon>Caulobacteraceae</taxon>
        <taxon>Brevundimonas</taxon>
    </lineage>
</organism>
<dbReference type="InterPro" id="IPR009593">
    <property type="entry name" value="DUF1203"/>
</dbReference>
<dbReference type="RefSeq" id="WP_092311634.1">
    <property type="nucleotide sequence ID" value="NZ_FOZV01000006.1"/>
</dbReference>
<name>A0A1I6ST27_9CAUL</name>
<dbReference type="PIRSF" id="PIRSF034110">
    <property type="entry name" value="DUF1203"/>
    <property type="match status" value="1"/>
</dbReference>
<dbReference type="AlphaFoldDB" id="A0A1I6ST27"/>
<proteinExistence type="predicted"/>
<sequence length="156" mass="16722">MHFRLHALPLAPFRPLFELDDAGLAALGARRMTVDAPHSAPCRVSLADAAPGERLILLNHRHLDAPSSPYRSEGPVFVREAAVEASPAAGEIPDMVARRLLSVRLYDADWMMLDADVVDGAGLADRLADWLATPSAAAAHIHTARRGCFLAAATRA</sequence>
<protein>
    <recommendedName>
        <fullName evidence="3">DUF1203 domain-containing protein</fullName>
    </recommendedName>
</protein>
<evidence type="ECO:0008006" key="3">
    <source>
        <dbReference type="Google" id="ProtNLM"/>
    </source>
</evidence>
<dbReference type="OrthoDB" id="5953307at2"/>
<gene>
    <name evidence="1" type="ORF">SAMN05192570_2647</name>
</gene>
<evidence type="ECO:0000313" key="1">
    <source>
        <dbReference type="EMBL" id="SFS80092.1"/>
    </source>
</evidence>
<reference evidence="2" key="1">
    <citation type="submission" date="2016-10" db="EMBL/GenBank/DDBJ databases">
        <authorList>
            <person name="Varghese N."/>
            <person name="Submissions S."/>
        </authorList>
    </citation>
    <scope>NUCLEOTIDE SEQUENCE [LARGE SCALE GENOMIC DNA]</scope>
    <source>
        <strain evidence="2">CGMCC 1.10683</strain>
    </source>
</reference>
<accession>A0A1I6ST27</accession>